<dbReference type="RefSeq" id="YP_009316283.1">
    <property type="nucleotide sequence ID" value="NC_031804.1"/>
</dbReference>
<sequence length="111" mass="12815">MVSCDKSINKQLDLFKDSKHNLGLLDYSKTKTDMLVGNMLTKNNSEHSDELSIIKYLEIYRSIRVDFNQIQNELINHNLDLANKISKLEKGIDFSSNIINDIIDSYINDFS</sequence>
<proteinExistence type="predicted"/>
<dbReference type="AlphaFoldDB" id="A0A1I7PC09"/>
<geneLocation type="mitochondrion" evidence="1"/>
<name>A0A1I7PC09_9LECA</name>
<evidence type="ECO:0000313" key="1">
    <source>
        <dbReference type="EMBL" id="ANE20413.1"/>
    </source>
</evidence>
<organism evidence="1">
    <name type="scientific">Peltigera dolichorrhiza</name>
    <dbReference type="NCBI Taxonomy" id="176453"/>
    <lineage>
        <taxon>Eukaryota</taxon>
        <taxon>Fungi</taxon>
        <taxon>Dikarya</taxon>
        <taxon>Ascomycota</taxon>
        <taxon>Pezizomycotina</taxon>
        <taxon>Lecanoromycetes</taxon>
        <taxon>OSLEUM clade</taxon>
        <taxon>Lecanoromycetidae</taxon>
        <taxon>Peltigerales</taxon>
        <taxon>Peltigerineae</taxon>
        <taxon>Peltigeraceae</taxon>
        <taxon>Peltigera</taxon>
    </lineage>
</organism>
<reference evidence="1" key="1">
    <citation type="submission" date="2015-10" db="EMBL/GenBank/DDBJ databases">
        <title>Peltigera dolichorhiza mitochondrial genome.</title>
        <authorList>
            <person name="Goffinet B."/>
        </authorList>
    </citation>
    <scope>NUCLEOTIDE SEQUENCE</scope>
</reference>
<gene>
    <name evidence="1" type="primary">ORF112</name>
</gene>
<protein>
    <submittedName>
        <fullName evidence="1">Uncharacterized protein</fullName>
    </submittedName>
</protein>
<accession>A0A1I7PC09</accession>
<dbReference type="EMBL" id="KT946595">
    <property type="protein sequence ID" value="ANE20413.1"/>
    <property type="molecule type" value="Genomic_DNA"/>
</dbReference>
<keyword evidence="1" id="KW-0496">Mitochondrion</keyword>
<dbReference type="GeneID" id="30216757"/>